<keyword evidence="7" id="KW-1185">Reference proteome</keyword>
<evidence type="ECO:0000259" key="5">
    <source>
        <dbReference type="Pfam" id="PF00561"/>
    </source>
</evidence>
<dbReference type="RefSeq" id="WP_393167353.1">
    <property type="nucleotide sequence ID" value="NZ_JBICRM010000010.1"/>
</dbReference>
<evidence type="ECO:0000313" key="7">
    <source>
        <dbReference type="Proteomes" id="UP001603978"/>
    </source>
</evidence>
<feature type="domain" description="AB hydrolase-1" evidence="5">
    <location>
        <begin position="86"/>
        <end position="416"/>
    </location>
</feature>
<evidence type="ECO:0000256" key="2">
    <source>
        <dbReference type="ARBA" id="ARBA00022729"/>
    </source>
</evidence>
<dbReference type="GO" id="GO:0016787">
    <property type="term" value="F:hydrolase activity"/>
    <property type="evidence" value="ECO:0007669"/>
    <property type="project" value="UniProtKB-KW"/>
</dbReference>
<dbReference type="InterPro" id="IPR029058">
    <property type="entry name" value="AB_hydrolase_fold"/>
</dbReference>
<comment type="caution">
    <text evidence="6">The sequence shown here is derived from an EMBL/GenBank/DDBJ whole genome shotgun (WGS) entry which is preliminary data.</text>
</comment>
<keyword evidence="2 4" id="KW-0732">Signal</keyword>
<dbReference type="Gene3D" id="3.40.50.1820">
    <property type="entry name" value="alpha/beta hydrolase"/>
    <property type="match status" value="1"/>
</dbReference>
<evidence type="ECO:0000256" key="4">
    <source>
        <dbReference type="SAM" id="SignalP"/>
    </source>
</evidence>
<accession>A0ABW7ADG1</accession>
<dbReference type="InterPro" id="IPR051601">
    <property type="entry name" value="Serine_prot/Carboxylest_S33"/>
</dbReference>
<dbReference type="SUPFAM" id="SSF53474">
    <property type="entry name" value="alpha/beta-Hydrolases"/>
    <property type="match status" value="1"/>
</dbReference>
<evidence type="ECO:0000256" key="3">
    <source>
        <dbReference type="ARBA" id="ARBA00022801"/>
    </source>
</evidence>
<evidence type="ECO:0000256" key="1">
    <source>
        <dbReference type="ARBA" id="ARBA00010088"/>
    </source>
</evidence>
<sequence>MRRRTSLLTAAFVALATLLPVSTASAEAEDATATGGIAWAPCEEEPAAECGKLTVPINWSKPGGPTIDIAVARRKATDPAARIGSLVINPGGPGGSGVEAVYGAPGSYTEELQRRFDIVGFDPRGVRRSNPVICSASVYNQMPHTVMKSQAHFDAWNAFTKKLHADCRARTGPLYDHVDSVDVARDMDALRAALGEEKLTYYGISYGTLIGQMYAELFPNRIRALALDSNMDHSLGVKGFFGTEALAVEDAFDQFVGWCEQDTSCVLHGRDIHAIWKGLLEKARRGELYYPGVPDRPMTELQVIYNAALGTEGPDWRLLSEMINALAGGPPPEWVPPLPGRQPVEGDVAYLPTAILCQDYNLRVRNYWEYAELMRTSNRLAPDTRYHPYPTDDMPICLNYPTTNPPHELRYTGDAPLLLGNSLHDPATPWIWSANAARQLGPKAVLLTYEGWGHRIYGKDKCQTDIFDQYLISLTVPPHGTRCAVGTAEATLKQQTRTWPSDSLPWAGPVAIPSRAERGVA</sequence>
<keyword evidence="3 6" id="KW-0378">Hydrolase</keyword>
<name>A0ABW7ADG1_9ACTN</name>
<evidence type="ECO:0000313" key="6">
    <source>
        <dbReference type="EMBL" id="MFG1705387.1"/>
    </source>
</evidence>
<dbReference type="PANTHER" id="PTHR43248:SF29">
    <property type="entry name" value="TRIPEPTIDYL AMINOPEPTIDASE"/>
    <property type="match status" value="1"/>
</dbReference>
<protein>
    <submittedName>
        <fullName evidence="6">Alpha/beta fold hydrolase</fullName>
    </submittedName>
</protein>
<dbReference type="Proteomes" id="UP001603978">
    <property type="component" value="Unassembled WGS sequence"/>
</dbReference>
<comment type="similarity">
    <text evidence="1">Belongs to the peptidase S33 family.</text>
</comment>
<dbReference type="InterPro" id="IPR000073">
    <property type="entry name" value="AB_hydrolase_1"/>
</dbReference>
<organism evidence="6 7">
    <name type="scientific">Nonomuraea marmarensis</name>
    <dbReference type="NCBI Taxonomy" id="3351344"/>
    <lineage>
        <taxon>Bacteria</taxon>
        <taxon>Bacillati</taxon>
        <taxon>Actinomycetota</taxon>
        <taxon>Actinomycetes</taxon>
        <taxon>Streptosporangiales</taxon>
        <taxon>Streptosporangiaceae</taxon>
        <taxon>Nonomuraea</taxon>
    </lineage>
</organism>
<feature type="chain" id="PRO_5047149087" evidence="4">
    <location>
        <begin position="27"/>
        <end position="521"/>
    </location>
</feature>
<dbReference type="PANTHER" id="PTHR43248">
    <property type="entry name" value="2-SUCCINYL-6-HYDROXY-2,4-CYCLOHEXADIENE-1-CARBOXYLATE SYNTHASE"/>
    <property type="match status" value="1"/>
</dbReference>
<dbReference type="EMBL" id="JBICRM010000010">
    <property type="protein sequence ID" value="MFG1705387.1"/>
    <property type="molecule type" value="Genomic_DNA"/>
</dbReference>
<gene>
    <name evidence="6" type="ORF">ACFLIM_19535</name>
</gene>
<feature type="signal peptide" evidence="4">
    <location>
        <begin position="1"/>
        <end position="26"/>
    </location>
</feature>
<proteinExistence type="inferred from homology"/>
<dbReference type="Pfam" id="PF00561">
    <property type="entry name" value="Abhydrolase_1"/>
    <property type="match status" value="1"/>
</dbReference>
<reference evidence="6 7" key="1">
    <citation type="submission" date="2024-10" db="EMBL/GenBank/DDBJ databases">
        <authorList>
            <person name="Topkara A.R."/>
            <person name="Saygin H."/>
        </authorList>
    </citation>
    <scope>NUCLEOTIDE SEQUENCE [LARGE SCALE GENOMIC DNA]</scope>
    <source>
        <strain evidence="6 7">M3C6</strain>
    </source>
</reference>